<dbReference type="EMBL" id="JAXCGZ010016577">
    <property type="protein sequence ID" value="KAK7069396.1"/>
    <property type="molecule type" value="Genomic_DNA"/>
</dbReference>
<dbReference type="Proteomes" id="UP001381693">
    <property type="component" value="Unassembled WGS sequence"/>
</dbReference>
<name>A0AAN8ZUS7_HALRR</name>
<dbReference type="PANTHER" id="PTHR10924:SF27">
    <property type="entry name" value="SOLUTE CARRIER FAMILY 49 MEMBER 4"/>
    <property type="match status" value="1"/>
</dbReference>
<reference evidence="6 7" key="1">
    <citation type="submission" date="2023-11" db="EMBL/GenBank/DDBJ databases">
        <title>Halocaridina rubra genome assembly.</title>
        <authorList>
            <person name="Smith C."/>
        </authorList>
    </citation>
    <scope>NUCLEOTIDE SEQUENCE [LARGE SCALE GENOMIC DNA]</scope>
    <source>
        <strain evidence="6">EP-1</strain>
        <tissue evidence="6">Whole</tissue>
    </source>
</reference>
<sequence length="142" mass="15555">MILGLIPITILLQLKGLRVAIIVTASFMALGTAIRCFTMEEESFRILAHAGAILNGFAGIAIGAAPALLSSRWFPPNERTTATGIGCTFNQLGNAGGFFLGPWLIRYPQNHSKPENATFSLPSLDDNDIDELRREIRDYMFI</sequence>
<dbReference type="AlphaFoldDB" id="A0AAN8ZUS7"/>
<dbReference type="Gene3D" id="1.20.1250.20">
    <property type="entry name" value="MFS general substrate transporter like domains"/>
    <property type="match status" value="1"/>
</dbReference>
<evidence type="ECO:0000256" key="3">
    <source>
        <dbReference type="ARBA" id="ARBA00022989"/>
    </source>
</evidence>
<dbReference type="GO" id="GO:0016020">
    <property type="term" value="C:membrane"/>
    <property type="evidence" value="ECO:0007669"/>
    <property type="project" value="UniProtKB-SubCell"/>
</dbReference>
<comment type="subcellular location">
    <subcellularLocation>
        <location evidence="1">Membrane</location>
        <topology evidence="1">Multi-pass membrane protein</topology>
    </subcellularLocation>
</comment>
<protein>
    <submittedName>
        <fullName evidence="6">Solute carrier 49 member 4</fullName>
    </submittedName>
</protein>
<proteinExistence type="predicted"/>
<organism evidence="6 7">
    <name type="scientific">Halocaridina rubra</name>
    <name type="common">Hawaiian red shrimp</name>
    <dbReference type="NCBI Taxonomy" id="373956"/>
    <lineage>
        <taxon>Eukaryota</taxon>
        <taxon>Metazoa</taxon>
        <taxon>Ecdysozoa</taxon>
        <taxon>Arthropoda</taxon>
        <taxon>Crustacea</taxon>
        <taxon>Multicrustacea</taxon>
        <taxon>Malacostraca</taxon>
        <taxon>Eumalacostraca</taxon>
        <taxon>Eucarida</taxon>
        <taxon>Decapoda</taxon>
        <taxon>Pleocyemata</taxon>
        <taxon>Caridea</taxon>
        <taxon>Atyoidea</taxon>
        <taxon>Atyidae</taxon>
        <taxon>Halocaridina</taxon>
    </lineage>
</organism>
<feature type="transmembrane region" description="Helical" evidence="5">
    <location>
        <begin position="16"/>
        <end position="34"/>
    </location>
</feature>
<keyword evidence="3 5" id="KW-1133">Transmembrane helix</keyword>
<keyword evidence="7" id="KW-1185">Reference proteome</keyword>
<evidence type="ECO:0000256" key="1">
    <source>
        <dbReference type="ARBA" id="ARBA00004141"/>
    </source>
</evidence>
<evidence type="ECO:0000313" key="7">
    <source>
        <dbReference type="Proteomes" id="UP001381693"/>
    </source>
</evidence>
<feature type="non-terminal residue" evidence="6">
    <location>
        <position position="142"/>
    </location>
</feature>
<dbReference type="SUPFAM" id="SSF103473">
    <property type="entry name" value="MFS general substrate transporter"/>
    <property type="match status" value="1"/>
</dbReference>
<gene>
    <name evidence="6" type="primary">DIRC2_3</name>
    <name evidence="6" type="ORF">SK128_022826</name>
</gene>
<evidence type="ECO:0000313" key="6">
    <source>
        <dbReference type="EMBL" id="KAK7069396.1"/>
    </source>
</evidence>
<evidence type="ECO:0000256" key="4">
    <source>
        <dbReference type="ARBA" id="ARBA00023136"/>
    </source>
</evidence>
<feature type="transmembrane region" description="Helical" evidence="5">
    <location>
        <begin position="46"/>
        <end position="69"/>
    </location>
</feature>
<evidence type="ECO:0000256" key="5">
    <source>
        <dbReference type="SAM" id="Phobius"/>
    </source>
</evidence>
<comment type="caution">
    <text evidence="6">The sequence shown here is derived from an EMBL/GenBank/DDBJ whole genome shotgun (WGS) entry which is preliminary data.</text>
</comment>
<dbReference type="InterPro" id="IPR036259">
    <property type="entry name" value="MFS_trans_sf"/>
</dbReference>
<accession>A0AAN8ZUS7</accession>
<keyword evidence="4 5" id="KW-0472">Membrane</keyword>
<dbReference type="PANTHER" id="PTHR10924">
    <property type="entry name" value="MAJOR FACILITATOR SUPERFAMILY PROTEIN-RELATED"/>
    <property type="match status" value="1"/>
</dbReference>
<evidence type="ECO:0000256" key="2">
    <source>
        <dbReference type="ARBA" id="ARBA00022692"/>
    </source>
</evidence>
<keyword evidence="2 5" id="KW-0812">Transmembrane</keyword>
<dbReference type="InterPro" id="IPR049680">
    <property type="entry name" value="FLVCR1-2_SLC49-like"/>
</dbReference>